<evidence type="ECO:0000256" key="2">
    <source>
        <dbReference type="SAM" id="Phobius"/>
    </source>
</evidence>
<keyword evidence="4" id="KW-1185">Reference proteome</keyword>
<evidence type="ECO:0000313" key="4">
    <source>
        <dbReference type="Proteomes" id="UP000095743"/>
    </source>
</evidence>
<gene>
    <name evidence="3" type="ORF">Gferi_00380</name>
</gene>
<proteinExistence type="predicted"/>
<dbReference type="Proteomes" id="UP000095743">
    <property type="component" value="Chromosome"/>
</dbReference>
<keyword evidence="2" id="KW-1133">Transmembrane helix</keyword>
<organism evidence="3 4">
    <name type="scientific">Geosporobacter ferrireducens</name>
    <dbReference type="NCBI Taxonomy" id="1424294"/>
    <lineage>
        <taxon>Bacteria</taxon>
        <taxon>Bacillati</taxon>
        <taxon>Bacillota</taxon>
        <taxon>Clostridia</taxon>
        <taxon>Peptostreptococcales</taxon>
        <taxon>Thermotaleaceae</taxon>
        <taxon>Geosporobacter</taxon>
    </lineage>
</organism>
<name>A0A1D8GB91_9FIRM</name>
<protein>
    <recommendedName>
        <fullName evidence="5">Prepilin-type N-terminal cleavage/methylation domain-containing protein</fullName>
    </recommendedName>
</protein>
<dbReference type="KEGG" id="gfe:Gferi_00380"/>
<sequence length="125" mass="14640">MKKQLFYKGGLTLIEVIVGFALIGILLIPISMLFITTHRINQQSRTMLEHTHLAQQYMERAKHTADINTNPMEIILPDKNVKIIWSIEPHSDSRLSHRLQKLEIQIRDLENDREILRMLSLRTNT</sequence>
<dbReference type="STRING" id="1424294.Gferi_00380"/>
<feature type="transmembrane region" description="Helical" evidence="2">
    <location>
        <begin position="12"/>
        <end position="35"/>
    </location>
</feature>
<evidence type="ECO:0000256" key="1">
    <source>
        <dbReference type="SAM" id="Coils"/>
    </source>
</evidence>
<keyword evidence="2" id="KW-0472">Membrane</keyword>
<feature type="coiled-coil region" evidence="1">
    <location>
        <begin position="92"/>
        <end position="119"/>
    </location>
</feature>
<reference evidence="3 4" key="1">
    <citation type="submission" date="2016-09" db="EMBL/GenBank/DDBJ databases">
        <title>Genomic analysis reveals versatility of anaerobic energy metabolism of Geosporobacter ferrireducens IRF9 of phylum Firmicutes.</title>
        <authorList>
            <person name="Kim S.-J."/>
        </authorList>
    </citation>
    <scope>NUCLEOTIDE SEQUENCE [LARGE SCALE GENOMIC DNA]</scope>
    <source>
        <strain evidence="3 4">IRF9</strain>
    </source>
</reference>
<dbReference type="RefSeq" id="WP_069973725.1">
    <property type="nucleotide sequence ID" value="NZ_CP017269.1"/>
</dbReference>
<dbReference type="EMBL" id="CP017269">
    <property type="protein sequence ID" value="AOT68171.1"/>
    <property type="molecule type" value="Genomic_DNA"/>
</dbReference>
<dbReference type="Pfam" id="PF07963">
    <property type="entry name" value="N_methyl"/>
    <property type="match status" value="1"/>
</dbReference>
<dbReference type="InterPro" id="IPR012902">
    <property type="entry name" value="N_methyl_site"/>
</dbReference>
<dbReference type="AlphaFoldDB" id="A0A1D8GB91"/>
<dbReference type="OrthoDB" id="9858961at2"/>
<accession>A0A1D8GB91</accession>
<keyword evidence="2" id="KW-0812">Transmembrane</keyword>
<evidence type="ECO:0008006" key="5">
    <source>
        <dbReference type="Google" id="ProtNLM"/>
    </source>
</evidence>
<keyword evidence="1" id="KW-0175">Coiled coil</keyword>
<evidence type="ECO:0000313" key="3">
    <source>
        <dbReference type="EMBL" id="AOT68171.1"/>
    </source>
</evidence>